<evidence type="ECO:0000313" key="1">
    <source>
        <dbReference type="EMBL" id="CAH2004940.1"/>
    </source>
</evidence>
<name>A0A9P0M3Q1_ACAOB</name>
<organism evidence="1 2">
    <name type="scientific">Acanthoscelides obtectus</name>
    <name type="common">Bean weevil</name>
    <name type="synonym">Bruchus obtectus</name>
    <dbReference type="NCBI Taxonomy" id="200917"/>
    <lineage>
        <taxon>Eukaryota</taxon>
        <taxon>Metazoa</taxon>
        <taxon>Ecdysozoa</taxon>
        <taxon>Arthropoda</taxon>
        <taxon>Hexapoda</taxon>
        <taxon>Insecta</taxon>
        <taxon>Pterygota</taxon>
        <taxon>Neoptera</taxon>
        <taxon>Endopterygota</taxon>
        <taxon>Coleoptera</taxon>
        <taxon>Polyphaga</taxon>
        <taxon>Cucujiformia</taxon>
        <taxon>Chrysomeloidea</taxon>
        <taxon>Chrysomelidae</taxon>
        <taxon>Bruchinae</taxon>
        <taxon>Bruchini</taxon>
        <taxon>Acanthoscelides</taxon>
    </lineage>
</organism>
<reference evidence="1" key="1">
    <citation type="submission" date="2022-03" db="EMBL/GenBank/DDBJ databases">
        <authorList>
            <person name="Sayadi A."/>
        </authorList>
    </citation>
    <scope>NUCLEOTIDE SEQUENCE</scope>
</reference>
<evidence type="ECO:0000313" key="2">
    <source>
        <dbReference type="Proteomes" id="UP001152888"/>
    </source>
</evidence>
<accession>A0A9P0M3Q1</accession>
<protein>
    <submittedName>
        <fullName evidence="1">Uncharacterized protein</fullName>
    </submittedName>
</protein>
<sequence length="87" mass="10133">MTDAMSESKKKCRQYSVDYLKFGFIPSLPDNQSPMCLLCNNVLGNAAMKPSKLQDHLRRCYPDKTEKDLVTKKKIECMNHFIWSLMQ</sequence>
<proteinExistence type="predicted"/>
<gene>
    <name evidence="1" type="ORF">ACAOBT_LOCUS28245</name>
</gene>
<dbReference type="EMBL" id="CAKOFQ010007611">
    <property type="protein sequence ID" value="CAH2004940.1"/>
    <property type="molecule type" value="Genomic_DNA"/>
</dbReference>
<comment type="caution">
    <text evidence="1">The sequence shown here is derived from an EMBL/GenBank/DDBJ whole genome shotgun (WGS) entry which is preliminary data.</text>
</comment>
<dbReference type="OrthoDB" id="6147983at2759"/>
<dbReference type="AlphaFoldDB" id="A0A9P0M3Q1"/>
<keyword evidence="2" id="KW-1185">Reference proteome</keyword>
<dbReference type="Proteomes" id="UP001152888">
    <property type="component" value="Unassembled WGS sequence"/>
</dbReference>